<keyword evidence="1" id="KW-0805">Transcription regulation</keyword>
<protein>
    <submittedName>
        <fullName evidence="5">cAMP-binding domain of CRP or a regulatory subunit of cAMP-dependent protein kinases</fullName>
    </submittedName>
</protein>
<dbReference type="PROSITE" id="PS51063">
    <property type="entry name" value="HTH_CRP_2"/>
    <property type="match status" value="1"/>
</dbReference>
<gene>
    <name evidence="5" type="ORF">SAMN05216552_101830</name>
</gene>
<dbReference type="InterPro" id="IPR018490">
    <property type="entry name" value="cNMP-bd_dom_sf"/>
</dbReference>
<dbReference type="InterPro" id="IPR036390">
    <property type="entry name" value="WH_DNA-bd_sf"/>
</dbReference>
<accession>A0A1I7KN17</accession>
<dbReference type="GO" id="GO:0016301">
    <property type="term" value="F:kinase activity"/>
    <property type="evidence" value="ECO:0007669"/>
    <property type="project" value="UniProtKB-KW"/>
</dbReference>
<dbReference type="SMART" id="SM00100">
    <property type="entry name" value="cNMP"/>
    <property type="match status" value="1"/>
</dbReference>
<evidence type="ECO:0000256" key="3">
    <source>
        <dbReference type="ARBA" id="ARBA00023163"/>
    </source>
</evidence>
<dbReference type="GO" id="GO:0003700">
    <property type="term" value="F:DNA-binding transcription factor activity"/>
    <property type="evidence" value="ECO:0007669"/>
    <property type="project" value="TreeGrafter"/>
</dbReference>
<dbReference type="InterPro" id="IPR036388">
    <property type="entry name" value="WH-like_DNA-bd_sf"/>
</dbReference>
<dbReference type="EMBL" id="FPBO01000018">
    <property type="protein sequence ID" value="SFU98795.1"/>
    <property type="molecule type" value="Genomic_DNA"/>
</dbReference>
<evidence type="ECO:0000313" key="6">
    <source>
        <dbReference type="Proteomes" id="UP000199391"/>
    </source>
</evidence>
<dbReference type="InterPro" id="IPR050397">
    <property type="entry name" value="Env_Response_Regulators"/>
</dbReference>
<evidence type="ECO:0000256" key="1">
    <source>
        <dbReference type="ARBA" id="ARBA00023015"/>
    </source>
</evidence>
<dbReference type="Gene3D" id="1.10.10.10">
    <property type="entry name" value="Winged helix-like DNA-binding domain superfamily/Winged helix DNA-binding domain"/>
    <property type="match status" value="1"/>
</dbReference>
<dbReference type="GO" id="GO:0005829">
    <property type="term" value="C:cytosol"/>
    <property type="evidence" value="ECO:0007669"/>
    <property type="project" value="TreeGrafter"/>
</dbReference>
<dbReference type="InterPro" id="IPR014710">
    <property type="entry name" value="RmlC-like_jellyroll"/>
</dbReference>
<dbReference type="Pfam" id="PF13545">
    <property type="entry name" value="HTH_Crp_2"/>
    <property type="match status" value="1"/>
</dbReference>
<dbReference type="PANTHER" id="PTHR24567">
    <property type="entry name" value="CRP FAMILY TRANSCRIPTIONAL REGULATORY PROTEIN"/>
    <property type="match status" value="1"/>
</dbReference>
<dbReference type="CDD" id="cd00038">
    <property type="entry name" value="CAP_ED"/>
    <property type="match status" value="1"/>
</dbReference>
<dbReference type="SUPFAM" id="SSF46785">
    <property type="entry name" value="Winged helix' DNA-binding domain"/>
    <property type="match status" value="1"/>
</dbReference>
<keyword evidence="5" id="KW-0418">Kinase</keyword>
<keyword evidence="2" id="KW-0238">DNA-binding</keyword>
<evidence type="ECO:0000259" key="4">
    <source>
        <dbReference type="PROSITE" id="PS51063"/>
    </source>
</evidence>
<proteinExistence type="predicted"/>
<dbReference type="OrthoDB" id="8969464at2"/>
<evidence type="ECO:0000256" key="2">
    <source>
        <dbReference type="ARBA" id="ARBA00023125"/>
    </source>
</evidence>
<dbReference type="GO" id="GO:0003677">
    <property type="term" value="F:DNA binding"/>
    <property type="evidence" value="ECO:0007669"/>
    <property type="project" value="UniProtKB-KW"/>
</dbReference>
<sequence length="255" mass="28127">MYNAQSISSPTTVRPAVMAQPISITGAQQNDLLRVLPRGDLERLFEHLELVQLPVGKHLYDFGEKIEFAYFPTNAIVSLQYINEDGATTEIAVVGREGVLGVTMYRGEQASNTAVVTTPGYGYRMRTEALRDAFAEGGMMAQQLMRYTSCMFAQLAQNVVSSRHSSIEQKLCRWLLERLDRSSCDELKVTQELIANLVGVRRESITAAAGKLQTDGIIQCRRGVIAVLDREALEEAAGSCYFASRMAAPETLASH</sequence>
<dbReference type="SUPFAM" id="SSF51206">
    <property type="entry name" value="cAMP-binding domain-like"/>
    <property type="match status" value="1"/>
</dbReference>
<keyword evidence="3" id="KW-0804">Transcription</keyword>
<dbReference type="InterPro" id="IPR012318">
    <property type="entry name" value="HTH_CRP"/>
</dbReference>
<evidence type="ECO:0000313" key="5">
    <source>
        <dbReference type="EMBL" id="SFU98795.1"/>
    </source>
</evidence>
<dbReference type="AlphaFoldDB" id="A0A1I7KN17"/>
<organism evidence="5 6">
    <name type="scientific">Pseudoduganella namucuonensis</name>
    <dbReference type="NCBI Taxonomy" id="1035707"/>
    <lineage>
        <taxon>Bacteria</taxon>
        <taxon>Pseudomonadati</taxon>
        <taxon>Pseudomonadota</taxon>
        <taxon>Betaproteobacteria</taxon>
        <taxon>Burkholderiales</taxon>
        <taxon>Oxalobacteraceae</taxon>
        <taxon>Telluria group</taxon>
        <taxon>Pseudoduganella</taxon>
    </lineage>
</organism>
<name>A0A1I7KN17_9BURK</name>
<dbReference type="STRING" id="1035707.SAMN05216552_101830"/>
<dbReference type="Gene3D" id="2.60.120.10">
    <property type="entry name" value="Jelly Rolls"/>
    <property type="match status" value="1"/>
</dbReference>
<feature type="domain" description="HTH crp-type" evidence="4">
    <location>
        <begin position="165"/>
        <end position="231"/>
    </location>
</feature>
<reference evidence="6" key="1">
    <citation type="submission" date="2016-10" db="EMBL/GenBank/DDBJ databases">
        <authorList>
            <person name="Varghese N."/>
            <person name="Submissions S."/>
        </authorList>
    </citation>
    <scope>NUCLEOTIDE SEQUENCE [LARGE SCALE GENOMIC DNA]</scope>
    <source>
        <strain evidence="6">CGMCC 1.11014</strain>
    </source>
</reference>
<dbReference type="PANTHER" id="PTHR24567:SF74">
    <property type="entry name" value="HTH-TYPE TRANSCRIPTIONAL REGULATOR ARCR"/>
    <property type="match status" value="1"/>
</dbReference>
<keyword evidence="6" id="KW-1185">Reference proteome</keyword>
<dbReference type="Proteomes" id="UP000199391">
    <property type="component" value="Unassembled WGS sequence"/>
</dbReference>
<dbReference type="InterPro" id="IPR000595">
    <property type="entry name" value="cNMP-bd_dom"/>
</dbReference>
<keyword evidence="5" id="KW-0808">Transferase</keyword>